<proteinExistence type="inferred from homology"/>
<dbReference type="InterPro" id="IPR037112">
    <property type="entry name" value="Pyrv-flavodox_OxR_EKR_sf"/>
</dbReference>
<feature type="binding site" evidence="10">
    <location>
        <position position="31"/>
    </location>
    <ligand>
        <name>pyruvate</name>
        <dbReference type="ChEBI" id="CHEBI:15361"/>
    </ligand>
</feature>
<evidence type="ECO:0000256" key="11">
    <source>
        <dbReference type="PIRSR" id="PIRSR000159-2"/>
    </source>
</evidence>
<dbReference type="GO" id="GO:0006979">
    <property type="term" value="P:response to oxidative stress"/>
    <property type="evidence" value="ECO:0007669"/>
    <property type="project" value="TreeGrafter"/>
</dbReference>
<dbReference type="InterPro" id="IPR011895">
    <property type="entry name" value="Pyrv_flavodox_OxRed"/>
</dbReference>
<dbReference type="PANTHER" id="PTHR32154">
    <property type="entry name" value="PYRUVATE-FLAVODOXIN OXIDOREDUCTASE-RELATED"/>
    <property type="match status" value="1"/>
</dbReference>
<comment type="catalytic activity">
    <reaction evidence="9">
        <text>2 oxidized [2Fe-2S]-[ferredoxin] + pyruvate + CoA = 2 reduced [2Fe-2S]-[ferredoxin] + acetyl-CoA + CO2 + H(+)</text>
        <dbReference type="Rhea" id="RHEA:12765"/>
        <dbReference type="Rhea" id="RHEA-COMP:10000"/>
        <dbReference type="Rhea" id="RHEA-COMP:10001"/>
        <dbReference type="ChEBI" id="CHEBI:15361"/>
        <dbReference type="ChEBI" id="CHEBI:15378"/>
        <dbReference type="ChEBI" id="CHEBI:16526"/>
        <dbReference type="ChEBI" id="CHEBI:33737"/>
        <dbReference type="ChEBI" id="CHEBI:33738"/>
        <dbReference type="ChEBI" id="CHEBI:57287"/>
        <dbReference type="ChEBI" id="CHEBI:57288"/>
        <dbReference type="EC" id="1.2.7.1"/>
    </reaction>
</comment>
<keyword evidence="5 9" id="KW-0249">Electron transport</keyword>
<keyword evidence="16" id="KW-1185">Reference proteome</keyword>
<dbReference type="InterPro" id="IPR033412">
    <property type="entry name" value="PFOR_II"/>
</dbReference>
<dbReference type="Gene3D" id="3.40.920.10">
    <property type="entry name" value="Pyruvate-ferredoxin oxidoreductase, PFOR, domain III"/>
    <property type="match status" value="1"/>
</dbReference>
<dbReference type="GO" id="GO:0030976">
    <property type="term" value="F:thiamine pyrophosphate binding"/>
    <property type="evidence" value="ECO:0007669"/>
    <property type="project" value="InterPro"/>
</dbReference>
<feature type="domain" description="4Fe-4S ferredoxin-type" evidence="13">
    <location>
        <begin position="738"/>
        <end position="769"/>
    </location>
</feature>
<dbReference type="SUPFAM" id="SSF52922">
    <property type="entry name" value="TK C-terminal domain-like"/>
    <property type="match status" value="1"/>
</dbReference>
<dbReference type="InterPro" id="IPR011766">
    <property type="entry name" value="TPP_enzyme_TPP-bd"/>
</dbReference>
<dbReference type="Proteomes" id="UP000669239">
    <property type="component" value="Unassembled WGS sequence"/>
</dbReference>
<keyword evidence="7 12" id="KW-0408">Iron</keyword>
<dbReference type="Gene3D" id="3.40.50.970">
    <property type="match status" value="2"/>
</dbReference>
<dbReference type="EMBL" id="JAAITT010000023">
    <property type="protein sequence ID" value="NSJ50214.1"/>
    <property type="molecule type" value="Genomic_DNA"/>
</dbReference>
<feature type="binding site" evidence="10">
    <location>
        <position position="818"/>
    </location>
    <ligand>
        <name>thiamine diphosphate</name>
        <dbReference type="ChEBI" id="CHEBI:58937"/>
    </ligand>
</feature>
<dbReference type="InterPro" id="IPR019752">
    <property type="entry name" value="Pyrv/ketoisovalerate_OxRed_cat"/>
</dbReference>
<dbReference type="FunFam" id="3.40.50.970:FF:000012">
    <property type="entry name" value="Pyruvate:ferredoxin (Flavodoxin) oxidoreductase"/>
    <property type="match status" value="1"/>
</dbReference>
<evidence type="ECO:0000256" key="7">
    <source>
        <dbReference type="ARBA" id="ARBA00023004"/>
    </source>
</evidence>
<feature type="binding site" evidence="12">
    <location>
        <position position="757"/>
    </location>
    <ligand>
        <name>[4Fe-4S] cluster</name>
        <dbReference type="ChEBI" id="CHEBI:49883"/>
        <label>1</label>
    </ligand>
</feature>
<feature type="binding site" evidence="10">
    <location>
        <position position="114"/>
    </location>
    <ligand>
        <name>pyruvate</name>
        <dbReference type="ChEBI" id="CHEBI:15361"/>
    </ligand>
</feature>
<dbReference type="Pfam" id="PF01855">
    <property type="entry name" value="POR_N"/>
    <property type="match status" value="1"/>
</dbReference>
<dbReference type="EMBL" id="JAKNGE010000031">
    <property type="protein sequence ID" value="MCG4748030.1"/>
    <property type="molecule type" value="Genomic_DNA"/>
</dbReference>
<name>A0AAW5C1W2_9FIRM</name>
<dbReference type="Proteomes" id="UP001299608">
    <property type="component" value="Unassembled WGS sequence"/>
</dbReference>
<dbReference type="InterPro" id="IPR019456">
    <property type="entry name" value="Pyrv-flavodox_OxRtase_EKR"/>
</dbReference>
<dbReference type="GO" id="GO:0051539">
    <property type="term" value="F:4 iron, 4 sulfur cluster binding"/>
    <property type="evidence" value="ECO:0007669"/>
    <property type="project" value="UniProtKB-KW"/>
</dbReference>
<gene>
    <name evidence="14" type="primary">nifJ</name>
    <name evidence="15" type="ORF">G5B36_16115</name>
    <name evidence="14" type="ORF">L0N08_21640</name>
</gene>
<feature type="binding site" evidence="12">
    <location>
        <position position="691"/>
    </location>
    <ligand>
        <name>[4Fe-4S] cluster</name>
        <dbReference type="ChEBI" id="CHEBI:49883"/>
        <label>1</label>
    </ligand>
</feature>
<dbReference type="GO" id="GO:0022900">
    <property type="term" value="P:electron transport chain"/>
    <property type="evidence" value="ECO:0007669"/>
    <property type="project" value="InterPro"/>
</dbReference>
<dbReference type="GO" id="GO:0019164">
    <property type="term" value="F:pyruvate synthase activity"/>
    <property type="evidence" value="ECO:0007669"/>
    <property type="project" value="UniProtKB-EC"/>
</dbReference>
<feature type="site" description="Important for catalytic activity" evidence="11">
    <location>
        <position position="114"/>
    </location>
</feature>
<dbReference type="PROSITE" id="PS00198">
    <property type="entry name" value="4FE4S_FER_1"/>
    <property type="match status" value="2"/>
</dbReference>
<dbReference type="CDD" id="cd03377">
    <property type="entry name" value="TPP_PFOR_PNO"/>
    <property type="match status" value="1"/>
</dbReference>
<feature type="site" description="Important for catalytic activity" evidence="11">
    <location>
        <position position="1001"/>
    </location>
</feature>
<feature type="binding site" evidence="10">
    <location>
        <position position="841"/>
    </location>
    <ligand>
        <name>thiamine diphosphate</name>
        <dbReference type="ChEBI" id="CHEBI:58937"/>
    </ligand>
</feature>
<evidence type="ECO:0000256" key="2">
    <source>
        <dbReference type="ARBA" id="ARBA00022448"/>
    </source>
</evidence>
<organism evidence="14 17">
    <name type="scientific">Enterocloster aldenensis</name>
    <dbReference type="NCBI Taxonomy" id="358742"/>
    <lineage>
        <taxon>Bacteria</taxon>
        <taxon>Bacillati</taxon>
        <taxon>Bacillota</taxon>
        <taxon>Clostridia</taxon>
        <taxon>Lachnospirales</taxon>
        <taxon>Lachnospiraceae</taxon>
        <taxon>Enterocloster</taxon>
    </lineage>
</organism>
<dbReference type="GO" id="GO:0005506">
    <property type="term" value="F:iron ion binding"/>
    <property type="evidence" value="ECO:0007669"/>
    <property type="project" value="InterPro"/>
</dbReference>
<evidence type="ECO:0000256" key="5">
    <source>
        <dbReference type="ARBA" id="ARBA00022982"/>
    </source>
</evidence>
<feature type="binding site" evidence="12">
    <location>
        <position position="816"/>
    </location>
    <ligand>
        <name>[4Fe-4S] cluster</name>
        <dbReference type="ChEBI" id="CHEBI:49883"/>
        <label>3</label>
    </ligand>
</feature>
<dbReference type="NCBIfam" id="TIGR02176">
    <property type="entry name" value="pyruv_ox_red"/>
    <property type="match status" value="1"/>
</dbReference>
<feature type="binding site" evidence="10">
    <location>
        <begin position="967"/>
        <end position="970"/>
    </location>
    <ligand>
        <name>thiamine diphosphate</name>
        <dbReference type="ChEBI" id="CHEBI:58937"/>
    </ligand>
</feature>
<accession>A0AAW5C1W2</accession>
<evidence type="ECO:0000313" key="17">
    <source>
        <dbReference type="Proteomes" id="UP001299608"/>
    </source>
</evidence>
<keyword evidence="8 12" id="KW-0411">Iron-sulfur</keyword>
<keyword evidence="3 12" id="KW-0004">4Fe-4S</keyword>
<comment type="similarity">
    <text evidence="1 9">Belongs to the pyruvate:ferredoxin/flavodoxin oxidoreductase family.</text>
</comment>
<dbReference type="Gene3D" id="3.30.70.20">
    <property type="match status" value="1"/>
</dbReference>
<dbReference type="FunFam" id="3.40.920.10:FF:000001">
    <property type="entry name" value="Pyruvate:ferredoxin (Flavodoxin) oxidoreductase"/>
    <property type="match status" value="1"/>
</dbReference>
<keyword evidence="14" id="KW-0670">Pyruvate</keyword>
<feature type="binding site" evidence="12">
    <location>
        <position position="697"/>
    </location>
    <ligand>
        <name>[4Fe-4S] cluster</name>
        <dbReference type="ChEBI" id="CHEBI:49883"/>
        <label>1</label>
    </ligand>
</feature>
<dbReference type="Gene3D" id="3.40.50.920">
    <property type="match status" value="1"/>
</dbReference>
<comment type="caution">
    <text evidence="14">The sequence shown here is derived from an EMBL/GenBank/DDBJ whole genome shotgun (WGS) entry which is preliminary data.</text>
</comment>
<feature type="binding site" evidence="12">
    <location>
        <position position="841"/>
    </location>
    <ligand>
        <name>[4Fe-4S] cluster</name>
        <dbReference type="ChEBI" id="CHEBI:49883"/>
        <label>3</label>
    </ligand>
</feature>
<dbReference type="SUPFAM" id="SSF52518">
    <property type="entry name" value="Thiamin diphosphate-binding fold (THDP-binding)"/>
    <property type="match status" value="2"/>
</dbReference>
<feature type="site" description="Important for catalytic activity" evidence="11">
    <location>
        <position position="64"/>
    </location>
</feature>
<evidence type="ECO:0000256" key="10">
    <source>
        <dbReference type="PIRSR" id="PIRSR000159-1"/>
    </source>
</evidence>
<dbReference type="PANTHER" id="PTHR32154:SF0">
    <property type="entry name" value="PYRUVATE-FLAVODOXIN OXIDOREDUCTASE-RELATED"/>
    <property type="match status" value="1"/>
</dbReference>
<keyword evidence="6 9" id="KW-0560">Oxidoreductase</keyword>
<keyword evidence="2 9" id="KW-0813">Transport</keyword>
<reference evidence="14" key="3">
    <citation type="submission" date="2022-01" db="EMBL/GenBank/DDBJ databases">
        <title>Collection of gut derived symbiotic bacterial strains cultured from healthy donors.</title>
        <authorList>
            <person name="Lin H."/>
            <person name="Kohout C."/>
            <person name="Waligurski E."/>
            <person name="Pamer E.G."/>
        </authorList>
    </citation>
    <scope>NUCLEOTIDE SEQUENCE</scope>
    <source>
        <strain evidence="14">DFI.6.55</strain>
    </source>
</reference>
<evidence type="ECO:0000256" key="4">
    <source>
        <dbReference type="ARBA" id="ARBA00022723"/>
    </source>
</evidence>
<evidence type="ECO:0000313" key="16">
    <source>
        <dbReference type="Proteomes" id="UP000669239"/>
    </source>
</evidence>
<reference evidence="15" key="2">
    <citation type="submission" date="2020-02" db="EMBL/GenBank/DDBJ databases">
        <authorList>
            <person name="Littmann E."/>
            <person name="Sorbara M."/>
        </authorList>
    </citation>
    <scope>NUCLEOTIDE SEQUENCE</scope>
    <source>
        <strain evidence="15">MSK.1.17</strain>
    </source>
</reference>
<dbReference type="InterPro" id="IPR050722">
    <property type="entry name" value="Pyruvate:ferred/Flavod_OxRd"/>
</dbReference>
<feature type="binding site" evidence="12">
    <location>
        <position position="701"/>
    </location>
    <ligand>
        <name>[4Fe-4S] cluster</name>
        <dbReference type="ChEBI" id="CHEBI:49883"/>
        <label>2</label>
    </ligand>
</feature>
<evidence type="ECO:0000256" key="12">
    <source>
        <dbReference type="PIRSR" id="PIRSR000159-50"/>
    </source>
</evidence>
<dbReference type="SUPFAM" id="SSF53323">
    <property type="entry name" value="Pyruvate-ferredoxin oxidoreductase, PFOR, domain III"/>
    <property type="match status" value="1"/>
</dbReference>
<feature type="binding site" evidence="12">
    <location>
        <position position="1076"/>
    </location>
    <ligand>
        <name>[4Fe-4S] cluster</name>
        <dbReference type="ChEBI" id="CHEBI:49883"/>
        <label>3</label>
    </ligand>
</feature>
<feature type="site" description="Important for catalytic activity" evidence="11">
    <location>
        <position position="31"/>
    </location>
</feature>
<evidence type="ECO:0000256" key="1">
    <source>
        <dbReference type="ARBA" id="ARBA00009032"/>
    </source>
</evidence>
<sequence length="1174" mass="128062">MSKIMKTMDGNEAAAYASYAFTEVAAIYPITPSSPMAEHVDAWAAHGKKNIFGTPVKLVEMQSEAGAISAVHGALDAGVLASSYTASQGLMLMIPTMFRIAGQLKPGVVHVASRNVATSAISIFAEHSDVMACRPTGFAMMASSTVQEAMDLGAVSHLAAIKGHVPFLHYFDGFRTSHEIQKVECLDYEELAKLVDQKELKKFRDNALNPESPVLRTTGQNPDTYFQQREAANPYYEALPDVVESCMDQINEITGRNYKLFNYYGSPEAETVLVGMGSVTGTIQETIDYLVAQGKKVGYLEVHLFRPFSPKHFFHELPDTVKKITVLDRDKEAGAVGEPLFEEICSVLQDSGSPIKAYACRFGLASKDTTPAQIVAMYENMGAKEPRNHYTIGIVDDVTHHSIPYGQELDIIPKGTVSCKFWGLGSDGTVGANKNTIKIIGDHTDMYVQAYFEYDGKKSGGVTKSHLRFGHSPIRSSYLVNKADFVACHNQAYIDKYDIVSDLKEGGNLLIACDWKEEDLDRHLPAYMRKAIADKKINLYIIDSVQIAAGLGLGSRTNTVLQSAFFKIADIIPAEDASRYMKEAILKSYGKKGDAIVNMNYAAVDAGVEHLVKVNVPASWSDLNTQEASDSREKPKFITRILEPVNSMKGDSIPVSAFYEDHADGTMPQGTSKYEKRGIAVKVPSWNPDKCIQCNQCAYVCPHAVIRPLLLTKEETAGGPEGLKTAKTMGKGADGLLFHMAISVLDCSGCASCANVCPAKEKALTMVLLEEEREEAKVWDYTEALPEIRNPFGTSNVKGSQFEQPLLEFSGACAGCGETPYAKLVTQLYGDRMYIATATGCSQVWATSFPSFPYTTNKKGQGPAVGGSLFENNAEFGMGICLGADQQRNSLCLRVEEIAAQSDDQVLKSAAADWLAHFDDKEATKAVSETLKAALYNYTGTIVAEQVGFARENVKHLVKKSVWMFGGDGWAYDIGYGGLDHVLASGADVNVMVFDTEVYSNTGGQASKATPTGAVAQFAAAGKRTKKKDLGMMAMSYGDVYVAQVAMGASQAQLLKAVKEAESYNGPSLIIAYAPCINHGLRCGMAKVQDEIKRAVEAGYWHLYRYNPMLAEEGKNPFQLDSKEPEGGYREFLRGEVRYSSLERTFPDAADALYRKSEADAKARYQVYKGLASK</sequence>
<dbReference type="SUPFAM" id="SSF54862">
    <property type="entry name" value="4Fe-4S ferredoxins"/>
    <property type="match status" value="1"/>
</dbReference>
<dbReference type="InterPro" id="IPR009014">
    <property type="entry name" value="Transketo_C/PFOR_II"/>
</dbReference>
<feature type="binding site" evidence="10">
    <location>
        <position position="64"/>
    </location>
    <ligand>
        <name>thiamine diphosphate</name>
        <dbReference type="ChEBI" id="CHEBI:58937"/>
    </ligand>
</feature>
<dbReference type="PIRSF" id="PIRSF000159">
    <property type="entry name" value="NifJ"/>
    <property type="match status" value="1"/>
</dbReference>
<feature type="binding site" evidence="12">
    <location>
        <position position="747"/>
    </location>
    <ligand>
        <name>[4Fe-4S] cluster</name>
        <dbReference type="ChEBI" id="CHEBI:49883"/>
        <label>2</label>
    </ligand>
</feature>
<dbReference type="InterPro" id="IPR017896">
    <property type="entry name" value="4Fe4S_Fe-S-bd"/>
</dbReference>
<protein>
    <recommendedName>
        <fullName evidence="9">Pyruvate:ferredoxin oxidoreductase</fullName>
        <ecNumber evidence="9">1.2.7.1</ecNumber>
    </recommendedName>
    <alternativeName>
        <fullName evidence="9">Pyruvate synthase</fullName>
    </alternativeName>
</protein>
<evidence type="ECO:0000313" key="14">
    <source>
        <dbReference type="EMBL" id="MCG4748030.1"/>
    </source>
</evidence>
<dbReference type="CDD" id="cd07034">
    <property type="entry name" value="TPP_PYR_PFOR_IOR-alpha_like"/>
    <property type="match status" value="1"/>
</dbReference>
<dbReference type="InterPro" id="IPR002880">
    <property type="entry name" value="Pyrv_Fd/Flavodoxin_OxRdtase_N"/>
</dbReference>
<keyword evidence="4 12" id="KW-0479">Metal-binding</keyword>
<dbReference type="FunFam" id="3.40.50.920:FF:000007">
    <property type="entry name" value="Pyruvate:ferredoxin (Flavodoxin) oxidoreductase"/>
    <property type="match status" value="1"/>
</dbReference>
<feature type="binding site" evidence="12">
    <location>
        <position position="813"/>
    </location>
    <ligand>
        <name>[4Fe-4S] cluster</name>
        <dbReference type="ChEBI" id="CHEBI:49883"/>
        <label>3</label>
    </ligand>
</feature>
<dbReference type="Pfam" id="PF12838">
    <property type="entry name" value="Fer4_7"/>
    <property type="match status" value="1"/>
</dbReference>
<dbReference type="Gene3D" id="4.10.780.10">
    <property type="entry name" value="Pyruvate-flavodoxin oxidoreductase, EKR domain"/>
    <property type="match status" value="1"/>
</dbReference>
<feature type="binding site" evidence="12">
    <location>
        <position position="694"/>
    </location>
    <ligand>
        <name>[4Fe-4S] cluster</name>
        <dbReference type="ChEBI" id="CHEBI:49883"/>
        <label>1</label>
    </ligand>
</feature>
<dbReference type="InterPro" id="IPR002869">
    <property type="entry name" value="Pyrv_flavodox_OxRed_cen"/>
</dbReference>
<comment type="cofactor">
    <cofactor evidence="12">
        <name>[4Fe-4S] cluster</name>
        <dbReference type="ChEBI" id="CHEBI:49883"/>
    </cofactor>
    <text evidence="12">Binds 3 [4Fe-4S] clusters per subunit.</text>
</comment>
<dbReference type="AlphaFoldDB" id="A0AAW5C1W2"/>
<feature type="domain" description="4Fe-4S ferredoxin-type" evidence="13">
    <location>
        <begin position="682"/>
        <end position="711"/>
    </location>
</feature>
<dbReference type="PROSITE" id="PS51379">
    <property type="entry name" value="4FE4S_FER_2"/>
    <property type="match status" value="2"/>
</dbReference>
<dbReference type="Pfam" id="PF01558">
    <property type="entry name" value="POR"/>
    <property type="match status" value="1"/>
</dbReference>
<feature type="binding site" evidence="12">
    <location>
        <position position="750"/>
    </location>
    <ligand>
        <name>[4Fe-4S] cluster</name>
        <dbReference type="ChEBI" id="CHEBI:49883"/>
        <label>2</label>
    </ligand>
</feature>
<feature type="binding site" evidence="10">
    <location>
        <begin position="996"/>
        <end position="1001"/>
    </location>
    <ligand>
        <name>thiamine diphosphate</name>
        <dbReference type="ChEBI" id="CHEBI:58937"/>
    </ligand>
</feature>
<reference evidence="15 16" key="1">
    <citation type="journal article" date="2020" name="Cell Host Microbe">
        <title>Functional and Genomic Variation between Human-Derived Isolates of Lachnospiraceae Reveals Inter- and Intra-Species Diversity.</title>
        <authorList>
            <person name="Sorbara M.T."/>
            <person name="Littmann E.R."/>
            <person name="Fontana E."/>
            <person name="Moody T.U."/>
            <person name="Kohout C.E."/>
            <person name="Gjonbalaj M."/>
            <person name="Eaton V."/>
            <person name="Seok R."/>
            <person name="Leiner I.M."/>
            <person name="Pamer E.G."/>
        </authorList>
    </citation>
    <scope>NUCLEOTIDE SEQUENCE [LARGE SCALE GENOMIC DNA]</scope>
    <source>
        <strain evidence="15 16">MSK.1.17</strain>
    </source>
</reference>
<dbReference type="Pfam" id="PF02775">
    <property type="entry name" value="TPP_enzyme_C"/>
    <property type="match status" value="1"/>
</dbReference>
<dbReference type="EC" id="1.2.7.1" evidence="9"/>
<evidence type="ECO:0000259" key="13">
    <source>
        <dbReference type="PROSITE" id="PS51379"/>
    </source>
</evidence>
<dbReference type="FunFam" id="3.30.70.20:FF:000022">
    <property type="entry name" value="Pyruvate:ferredoxin (Flavodoxin) oxidoreductase"/>
    <property type="match status" value="1"/>
</dbReference>
<dbReference type="SMART" id="SM00890">
    <property type="entry name" value="EKR"/>
    <property type="match status" value="1"/>
</dbReference>
<evidence type="ECO:0000256" key="3">
    <source>
        <dbReference type="ARBA" id="ARBA00022485"/>
    </source>
</evidence>
<evidence type="ECO:0000256" key="8">
    <source>
        <dbReference type="ARBA" id="ARBA00023014"/>
    </source>
</evidence>
<evidence type="ECO:0000256" key="9">
    <source>
        <dbReference type="PIRNR" id="PIRNR000159"/>
    </source>
</evidence>
<dbReference type="FunFam" id="3.40.50.970:FF:000041">
    <property type="entry name" value="Pyruvate:ferredoxin (Flavodoxin) oxidoreductase"/>
    <property type="match status" value="1"/>
</dbReference>
<dbReference type="InterPro" id="IPR029061">
    <property type="entry name" value="THDP-binding"/>
</dbReference>
<dbReference type="InterPro" id="IPR017900">
    <property type="entry name" value="4Fe4S_Fe_S_CS"/>
</dbReference>
<dbReference type="Pfam" id="PF17147">
    <property type="entry name" value="PFOR_II"/>
    <property type="match status" value="1"/>
</dbReference>
<evidence type="ECO:0000313" key="15">
    <source>
        <dbReference type="EMBL" id="NSJ50214.1"/>
    </source>
</evidence>
<dbReference type="RefSeq" id="WP_165642495.1">
    <property type="nucleotide sequence ID" value="NZ_JAAITT010000023.1"/>
</dbReference>
<feature type="binding site" evidence="12">
    <location>
        <position position="753"/>
    </location>
    <ligand>
        <name>[4Fe-4S] cluster</name>
        <dbReference type="ChEBI" id="CHEBI:49883"/>
        <label>2</label>
    </ligand>
</feature>
<dbReference type="Pfam" id="PF10371">
    <property type="entry name" value="EKR"/>
    <property type="match status" value="1"/>
</dbReference>
<evidence type="ECO:0000256" key="6">
    <source>
        <dbReference type="ARBA" id="ARBA00023002"/>
    </source>
</evidence>